<dbReference type="GO" id="GO:0042602">
    <property type="term" value="F:riboflavin reductase (NADPH) activity"/>
    <property type="evidence" value="ECO:0007669"/>
    <property type="project" value="TreeGrafter"/>
</dbReference>
<evidence type="ECO:0000256" key="1">
    <source>
        <dbReference type="ARBA" id="ARBA00023002"/>
    </source>
</evidence>
<evidence type="ECO:0000313" key="4">
    <source>
        <dbReference type="Proteomes" id="UP000052982"/>
    </source>
</evidence>
<dbReference type="InterPro" id="IPR050268">
    <property type="entry name" value="NADH-dep_flavin_reductase"/>
</dbReference>
<dbReference type="RefSeq" id="WP_055635567.1">
    <property type="nucleotide sequence ID" value="NZ_KQ948782.1"/>
</dbReference>
<dbReference type="InterPro" id="IPR002563">
    <property type="entry name" value="Flavin_Rdtase-like_dom"/>
</dbReference>
<proteinExistence type="predicted"/>
<comment type="caution">
    <text evidence="3">The sequence shown here is derived from an EMBL/GenBank/DDBJ whole genome shotgun (WGS) entry which is preliminary data.</text>
</comment>
<dbReference type="SUPFAM" id="SSF50475">
    <property type="entry name" value="FMN-binding split barrel"/>
    <property type="match status" value="1"/>
</dbReference>
<organism evidence="3 4">
    <name type="scientific">Streptomyces griseoruber</name>
    <dbReference type="NCBI Taxonomy" id="1943"/>
    <lineage>
        <taxon>Bacteria</taxon>
        <taxon>Bacillati</taxon>
        <taxon>Actinomycetota</taxon>
        <taxon>Actinomycetes</taxon>
        <taxon>Kitasatosporales</taxon>
        <taxon>Streptomycetaceae</taxon>
        <taxon>Streptomyces</taxon>
    </lineage>
</organism>
<dbReference type="AlphaFoldDB" id="A0A101SLN8"/>
<dbReference type="SMART" id="SM00903">
    <property type="entry name" value="Flavin_Reduct"/>
    <property type="match status" value="1"/>
</dbReference>
<dbReference type="InterPro" id="IPR012349">
    <property type="entry name" value="Split_barrel_FMN-bd"/>
</dbReference>
<dbReference type="GO" id="GO:0010181">
    <property type="term" value="F:FMN binding"/>
    <property type="evidence" value="ECO:0007669"/>
    <property type="project" value="InterPro"/>
</dbReference>
<accession>A0A101SLN8</accession>
<feature type="domain" description="Flavin reductase like" evidence="2">
    <location>
        <begin position="27"/>
        <end position="170"/>
    </location>
</feature>
<dbReference type="Proteomes" id="UP000052982">
    <property type="component" value="Unassembled WGS sequence"/>
</dbReference>
<sequence>MTATTQDAVAPPGGSGTVPPDAFRAAMTRFARSVTVVTAYDGADPVGCTATAVLSLTDRPPTLLVSLASDSGTLGHIRAAERFGVSVLPYRLRALAARFAELPAARRFDGVDHDGAYGAPLLGGAVAAVVCRVTRYVALGDHTLVVGQVVHVATDEGAEPLIHFARRQTRPER</sequence>
<dbReference type="EMBL" id="LMWW01000066">
    <property type="protein sequence ID" value="KUN76445.1"/>
    <property type="molecule type" value="Genomic_DNA"/>
</dbReference>
<dbReference type="Pfam" id="PF01613">
    <property type="entry name" value="Flavin_Reduct"/>
    <property type="match status" value="1"/>
</dbReference>
<dbReference type="PANTHER" id="PTHR30466:SF1">
    <property type="entry name" value="FMN REDUCTASE (NADH) RUTF"/>
    <property type="match status" value="1"/>
</dbReference>
<dbReference type="Gene3D" id="2.30.110.10">
    <property type="entry name" value="Electron Transport, Fmn-binding Protein, Chain A"/>
    <property type="match status" value="1"/>
</dbReference>
<reference evidence="3 4" key="1">
    <citation type="submission" date="2015-10" db="EMBL/GenBank/DDBJ databases">
        <title>Draft genome sequence of Streptomyces griseoruber DSM 40281, type strain for the species Streptomyces griseoruber.</title>
        <authorList>
            <person name="Ruckert C."/>
            <person name="Winkler A."/>
            <person name="Kalinowski J."/>
            <person name="Kampfer P."/>
            <person name="Glaeser S."/>
        </authorList>
    </citation>
    <scope>NUCLEOTIDE SEQUENCE [LARGE SCALE GENOMIC DNA]</scope>
    <source>
        <strain evidence="3 4">DSM 40281</strain>
    </source>
</reference>
<keyword evidence="1" id="KW-0560">Oxidoreductase</keyword>
<name>A0A101SLN8_9ACTN</name>
<dbReference type="OrthoDB" id="9792858at2"/>
<protein>
    <recommendedName>
        <fullName evidence="2">Flavin reductase like domain-containing protein</fullName>
    </recommendedName>
</protein>
<dbReference type="STRING" id="1943.AQJ64_38505"/>
<evidence type="ECO:0000259" key="2">
    <source>
        <dbReference type="SMART" id="SM00903"/>
    </source>
</evidence>
<dbReference type="GO" id="GO:0006208">
    <property type="term" value="P:pyrimidine nucleobase catabolic process"/>
    <property type="evidence" value="ECO:0007669"/>
    <property type="project" value="TreeGrafter"/>
</dbReference>
<dbReference type="PANTHER" id="PTHR30466">
    <property type="entry name" value="FLAVIN REDUCTASE"/>
    <property type="match status" value="1"/>
</dbReference>
<gene>
    <name evidence="3" type="ORF">AQJ64_38505</name>
</gene>
<evidence type="ECO:0000313" key="3">
    <source>
        <dbReference type="EMBL" id="KUN76445.1"/>
    </source>
</evidence>
<keyword evidence="4" id="KW-1185">Reference proteome</keyword>